<sequence length="349" mass="39249">MQTMSNQSNYSLHETPTRTATTRFAAKEGGGLPQFAQQTNTRSPSQRLKDLFFATYTSGVDPQASNRSTRSNTISKFAGAALQTPTKSGGSSGGGRVDDDDDAMDVDSPAVRRTMQQATEQGANESHISEEDLKGPAVPLAINTTAGRFYSEHMRRCELRIELMGLSTQGHNPRGVYVMPSLGSINVWYGVMFVKRGYWRDAVIRFRIDIPRDYPKTHPVITLATSVSHPLVRLEDGRFALEQQFPQWTPYSDCIFHALHYLKNAFKNRVLKQLQPRDCYNIGAYMKFKNDLPQFREHARIDSMKSRMPDCLYRAQPHDCPIIFSPLSDEDYEATIQRIRSVASAATPA</sequence>
<dbReference type="Pfam" id="PF00179">
    <property type="entry name" value="UQ_con"/>
    <property type="match status" value="1"/>
</dbReference>
<name>A0ABQ8PRA1_9FUNG</name>
<dbReference type="PROSITE" id="PS50127">
    <property type="entry name" value="UBC_2"/>
    <property type="match status" value="1"/>
</dbReference>
<dbReference type="InterPro" id="IPR016135">
    <property type="entry name" value="UBQ-conjugating_enzyme/RWD"/>
</dbReference>
<feature type="domain" description="UBC core" evidence="2">
    <location>
        <begin position="154"/>
        <end position="308"/>
    </location>
</feature>
<gene>
    <name evidence="3" type="ORF">EDC05_001603</name>
</gene>
<reference evidence="3" key="1">
    <citation type="submission" date="2022-07" db="EMBL/GenBank/DDBJ databases">
        <title>Phylogenomic reconstructions and comparative analyses of Kickxellomycotina fungi.</title>
        <authorList>
            <person name="Reynolds N.K."/>
            <person name="Stajich J.E."/>
            <person name="Barry K."/>
            <person name="Grigoriev I.V."/>
            <person name="Crous P."/>
            <person name="Smith M.E."/>
        </authorList>
    </citation>
    <scope>NUCLEOTIDE SEQUENCE</scope>
    <source>
        <strain evidence="3">BCRC 34882</strain>
    </source>
</reference>
<evidence type="ECO:0000256" key="1">
    <source>
        <dbReference type="SAM" id="MobiDB-lite"/>
    </source>
</evidence>
<evidence type="ECO:0000259" key="2">
    <source>
        <dbReference type="PROSITE" id="PS50127"/>
    </source>
</evidence>
<accession>A0ABQ8PRA1</accession>
<dbReference type="SUPFAM" id="SSF54495">
    <property type="entry name" value="UBC-like"/>
    <property type="match status" value="1"/>
</dbReference>
<dbReference type="InterPro" id="IPR000608">
    <property type="entry name" value="UBC"/>
</dbReference>
<keyword evidence="4" id="KW-1185">Reference proteome</keyword>
<protein>
    <recommendedName>
        <fullName evidence="2">UBC core domain-containing protein</fullName>
    </recommendedName>
</protein>
<dbReference type="EMBL" id="JANBQD010000012">
    <property type="protein sequence ID" value="KAJ1994404.1"/>
    <property type="molecule type" value="Genomic_DNA"/>
</dbReference>
<dbReference type="Gene3D" id="3.10.110.10">
    <property type="entry name" value="Ubiquitin Conjugating Enzyme"/>
    <property type="match status" value="1"/>
</dbReference>
<evidence type="ECO:0000313" key="3">
    <source>
        <dbReference type="EMBL" id="KAJ1994404.1"/>
    </source>
</evidence>
<evidence type="ECO:0000313" key="4">
    <source>
        <dbReference type="Proteomes" id="UP001151295"/>
    </source>
</evidence>
<comment type="caution">
    <text evidence="3">The sequence shown here is derived from an EMBL/GenBank/DDBJ whole genome shotgun (WGS) entry which is preliminary data.</text>
</comment>
<dbReference type="Proteomes" id="UP001151295">
    <property type="component" value="Unassembled WGS sequence"/>
</dbReference>
<feature type="region of interest" description="Disordered" evidence="1">
    <location>
        <begin position="77"/>
        <end position="105"/>
    </location>
</feature>
<organism evidence="3 4">
    <name type="scientific">Coemansia umbellata</name>
    <dbReference type="NCBI Taxonomy" id="1424467"/>
    <lineage>
        <taxon>Eukaryota</taxon>
        <taxon>Fungi</taxon>
        <taxon>Fungi incertae sedis</taxon>
        <taxon>Zoopagomycota</taxon>
        <taxon>Kickxellomycotina</taxon>
        <taxon>Kickxellomycetes</taxon>
        <taxon>Kickxellales</taxon>
        <taxon>Kickxellaceae</taxon>
        <taxon>Coemansia</taxon>
    </lineage>
</organism>
<dbReference type="CDD" id="cd23814">
    <property type="entry name" value="UEV_AKTIP"/>
    <property type="match status" value="1"/>
</dbReference>
<proteinExistence type="predicted"/>